<dbReference type="EMBL" id="JAMYWD010000012">
    <property type="protein sequence ID" value="KAJ4951721.1"/>
    <property type="molecule type" value="Genomic_DNA"/>
</dbReference>
<feature type="region of interest" description="Disordered" evidence="1">
    <location>
        <begin position="174"/>
        <end position="196"/>
    </location>
</feature>
<feature type="compositionally biased region" description="Basic residues" evidence="1">
    <location>
        <begin position="391"/>
        <end position="400"/>
    </location>
</feature>
<evidence type="ECO:0000313" key="5">
    <source>
        <dbReference type="Proteomes" id="UP001141806"/>
    </source>
</evidence>
<dbReference type="Gene3D" id="2.60.40.150">
    <property type="entry name" value="C2 domain"/>
    <property type="match status" value="2"/>
</dbReference>
<sequence length="500" mass="54697">MKGERSSAQHFGNHLKEAKHGTRDGLKTPSTSFRRLQTYALVWVNPTTKLSTRVDNVGGQNPTWNDNFIFRVSPDFLSSEISAVSVEIYAVGYLKDALIGTARFLFGNYLSPAVSYPAKGGAGVGIPSFIALHIRRPSGNFHGILNLGAMVINGLDLAVLTGISAIGYHHLMGHPHNQHKNRRNTHSAGGRNRKKTIEEHSDSCDNWCGNSWEHFDTDSSPAVGFLGSLPMWIKAQTFGLKTPTANLRRLQTYALAWVNPTTKLRTRVDIVGGQNPTWNDKFIFRVSPDFLSSDISAVSVEIYAVGYLKDALIGTVRFLIGNCLSPAVSYPAKGGAGVGIPSFIALQIRRPSGRFHGVLNLGAMVINGLVLAGLTGISAIGYRDLMGHPHYRRKHRRHPERRREQSKKTIEEHSDSCDNWCADSGEHSDTDSSPASCTSTTSTVLQDWNAKTEMAANENEKGLVDVGGSICGLGFQRKKNHANMNLLHCYAGWGFGESLD</sequence>
<evidence type="ECO:0000256" key="2">
    <source>
        <dbReference type="SAM" id="Phobius"/>
    </source>
</evidence>
<dbReference type="Proteomes" id="UP001141806">
    <property type="component" value="Unassembled WGS sequence"/>
</dbReference>
<feature type="domain" description="C2" evidence="3">
    <location>
        <begin position="196"/>
        <end position="332"/>
    </location>
</feature>
<dbReference type="SMART" id="SM00239">
    <property type="entry name" value="C2"/>
    <property type="match status" value="2"/>
</dbReference>
<dbReference type="GO" id="GO:0006952">
    <property type="term" value="P:defense response"/>
    <property type="evidence" value="ECO:0007669"/>
    <property type="project" value="InterPro"/>
</dbReference>
<protein>
    <recommendedName>
        <fullName evidence="3">C2 domain-containing protein</fullName>
    </recommendedName>
</protein>
<accession>A0A9Q0JTY3</accession>
<feature type="region of interest" description="Disordered" evidence="1">
    <location>
        <begin position="391"/>
        <end position="411"/>
    </location>
</feature>
<proteinExistence type="predicted"/>
<feature type="region of interest" description="Disordered" evidence="1">
    <location>
        <begin position="1"/>
        <end position="29"/>
    </location>
</feature>
<keyword evidence="2" id="KW-0472">Membrane</keyword>
<dbReference type="CDD" id="cd04051">
    <property type="entry name" value="C2_SRC2_like"/>
    <property type="match status" value="2"/>
</dbReference>
<dbReference type="PANTHER" id="PTHR32246">
    <property type="entry name" value="INGRESSION PROTEIN FIC1"/>
    <property type="match status" value="1"/>
</dbReference>
<feature type="compositionally biased region" description="Basic residues" evidence="1">
    <location>
        <begin position="174"/>
        <end position="185"/>
    </location>
</feature>
<dbReference type="SUPFAM" id="SSF49562">
    <property type="entry name" value="C2 domain (Calcium/lipid-binding domain, CaLB)"/>
    <property type="match status" value="2"/>
</dbReference>
<feature type="compositionally biased region" description="Basic and acidic residues" evidence="1">
    <location>
        <begin position="14"/>
        <end position="26"/>
    </location>
</feature>
<dbReference type="InterPro" id="IPR000008">
    <property type="entry name" value="C2_dom"/>
</dbReference>
<dbReference type="PANTHER" id="PTHR32246:SF69">
    <property type="entry name" value="CALCIUM-DEPENDENT LIPID-BINDING (CALB DOMAIN) FAMILY PROTEIN"/>
    <property type="match status" value="1"/>
</dbReference>
<dbReference type="InterPro" id="IPR044750">
    <property type="entry name" value="C2_SRC2/BAP"/>
</dbReference>
<evidence type="ECO:0000313" key="4">
    <source>
        <dbReference type="EMBL" id="KAJ4951721.1"/>
    </source>
</evidence>
<keyword evidence="5" id="KW-1185">Reference proteome</keyword>
<keyword evidence="2" id="KW-1133">Transmembrane helix</keyword>
<evidence type="ECO:0000256" key="1">
    <source>
        <dbReference type="SAM" id="MobiDB-lite"/>
    </source>
</evidence>
<dbReference type="OrthoDB" id="1909968at2759"/>
<comment type="caution">
    <text evidence="4">The sequence shown here is derived from an EMBL/GenBank/DDBJ whole genome shotgun (WGS) entry which is preliminary data.</text>
</comment>
<reference evidence="4" key="1">
    <citation type="journal article" date="2023" name="Plant J.">
        <title>The genome of the king protea, Protea cynaroides.</title>
        <authorList>
            <person name="Chang J."/>
            <person name="Duong T.A."/>
            <person name="Schoeman C."/>
            <person name="Ma X."/>
            <person name="Roodt D."/>
            <person name="Barker N."/>
            <person name="Li Z."/>
            <person name="Van de Peer Y."/>
            <person name="Mizrachi E."/>
        </authorList>
    </citation>
    <scope>NUCLEOTIDE SEQUENCE</scope>
    <source>
        <tissue evidence="4">Young leaves</tissue>
    </source>
</reference>
<gene>
    <name evidence="4" type="ORF">NE237_028553</name>
</gene>
<dbReference type="Pfam" id="PF00168">
    <property type="entry name" value="C2"/>
    <property type="match status" value="2"/>
</dbReference>
<keyword evidence="2" id="KW-0812">Transmembrane</keyword>
<evidence type="ECO:0000259" key="3">
    <source>
        <dbReference type="SMART" id="SM00239"/>
    </source>
</evidence>
<dbReference type="InterPro" id="IPR035892">
    <property type="entry name" value="C2_domain_sf"/>
</dbReference>
<feature type="domain" description="C2" evidence="3">
    <location>
        <begin position="10"/>
        <end position="118"/>
    </location>
</feature>
<feature type="transmembrane region" description="Helical" evidence="2">
    <location>
        <begin position="358"/>
        <end position="382"/>
    </location>
</feature>
<name>A0A9Q0JTY3_9MAGN</name>
<organism evidence="4 5">
    <name type="scientific">Protea cynaroides</name>
    <dbReference type="NCBI Taxonomy" id="273540"/>
    <lineage>
        <taxon>Eukaryota</taxon>
        <taxon>Viridiplantae</taxon>
        <taxon>Streptophyta</taxon>
        <taxon>Embryophyta</taxon>
        <taxon>Tracheophyta</taxon>
        <taxon>Spermatophyta</taxon>
        <taxon>Magnoliopsida</taxon>
        <taxon>Proteales</taxon>
        <taxon>Proteaceae</taxon>
        <taxon>Protea</taxon>
    </lineage>
</organism>
<dbReference type="AlphaFoldDB" id="A0A9Q0JTY3"/>
<feature type="compositionally biased region" description="Basic and acidic residues" evidence="1">
    <location>
        <begin position="401"/>
        <end position="411"/>
    </location>
</feature>